<evidence type="ECO:0000313" key="3">
    <source>
        <dbReference type="Proteomes" id="UP000255233"/>
    </source>
</evidence>
<organism evidence="2 3">
    <name type="scientific">Rikenella microfusus</name>
    <dbReference type="NCBI Taxonomy" id="28139"/>
    <lineage>
        <taxon>Bacteria</taxon>
        <taxon>Pseudomonadati</taxon>
        <taxon>Bacteroidota</taxon>
        <taxon>Bacteroidia</taxon>
        <taxon>Bacteroidales</taxon>
        <taxon>Rikenellaceae</taxon>
        <taxon>Rikenella</taxon>
    </lineage>
</organism>
<accession>A0A379MUJ7</accession>
<protein>
    <submittedName>
        <fullName evidence="2">Uncharacterized protein</fullName>
    </submittedName>
</protein>
<feature type="transmembrane region" description="Helical" evidence="1">
    <location>
        <begin position="57"/>
        <end position="76"/>
    </location>
</feature>
<keyword evidence="3" id="KW-1185">Reference proteome</keyword>
<sequence length="186" mass="21136">MTEKQEFPYTFEIYCQNHPEKFEKRTQPAKKALYGLGAVACILLVIFPHVVPVLPLWLIRAAAVLGALFCLLAAYVSGENYYNKLSGGKIKRIGLKKFDRVNTDATEIVQAFHRHDFDFLADAAESDNEPLQLYVYEDAAGKEFYLQLRAYVSSSEFRGITDVVTVSGREYDEYKSVIKSIHPVKE</sequence>
<feature type="transmembrane region" description="Helical" evidence="1">
    <location>
        <begin position="32"/>
        <end position="51"/>
    </location>
</feature>
<dbReference type="OrthoDB" id="1029135at2"/>
<name>A0A379MUJ7_9BACT</name>
<keyword evidence="1" id="KW-0472">Membrane</keyword>
<keyword evidence="1" id="KW-1133">Transmembrane helix</keyword>
<evidence type="ECO:0000313" key="2">
    <source>
        <dbReference type="EMBL" id="SUE34560.1"/>
    </source>
</evidence>
<gene>
    <name evidence="2" type="ORF">NCTC11190_01791</name>
</gene>
<reference evidence="2 3" key="1">
    <citation type="submission" date="2018-06" db="EMBL/GenBank/DDBJ databases">
        <authorList>
            <consortium name="Pathogen Informatics"/>
            <person name="Doyle S."/>
        </authorList>
    </citation>
    <scope>NUCLEOTIDE SEQUENCE [LARGE SCALE GENOMIC DNA]</scope>
    <source>
        <strain evidence="2 3">NCTC11190</strain>
    </source>
</reference>
<dbReference type="AlphaFoldDB" id="A0A379MUJ7"/>
<dbReference type="EMBL" id="UGVL01000001">
    <property type="protein sequence ID" value="SUE34560.1"/>
    <property type="molecule type" value="Genomic_DNA"/>
</dbReference>
<dbReference type="STRING" id="880526.GCA_000427365_02029"/>
<dbReference type="Proteomes" id="UP000255233">
    <property type="component" value="Unassembled WGS sequence"/>
</dbReference>
<evidence type="ECO:0000256" key="1">
    <source>
        <dbReference type="SAM" id="Phobius"/>
    </source>
</evidence>
<keyword evidence="1" id="KW-0812">Transmembrane</keyword>
<proteinExistence type="predicted"/>
<dbReference type="RefSeq" id="WP_027291589.1">
    <property type="nucleotide sequence ID" value="NZ_CALVFX010000001.1"/>
</dbReference>